<feature type="region of interest" description="Disordered" evidence="1">
    <location>
        <begin position="229"/>
        <end position="284"/>
    </location>
</feature>
<evidence type="ECO:0000256" key="1">
    <source>
        <dbReference type="SAM" id="MobiDB-lite"/>
    </source>
</evidence>
<proteinExistence type="predicted"/>
<gene>
    <name evidence="2" type="ORF">B0A48_16797</name>
</gene>
<feature type="compositionally biased region" description="Basic and acidic residues" evidence="1">
    <location>
        <begin position="31"/>
        <end position="44"/>
    </location>
</feature>
<evidence type="ECO:0000313" key="3">
    <source>
        <dbReference type="Proteomes" id="UP000192596"/>
    </source>
</evidence>
<reference evidence="3" key="1">
    <citation type="submission" date="2017-03" db="EMBL/GenBank/DDBJ databases">
        <title>Genomes of endolithic fungi from Antarctica.</title>
        <authorList>
            <person name="Coleine C."/>
            <person name="Masonjones S."/>
            <person name="Stajich J.E."/>
        </authorList>
    </citation>
    <scope>NUCLEOTIDE SEQUENCE [LARGE SCALE GENOMIC DNA]</scope>
    <source>
        <strain evidence="3">CCFEE 5527</strain>
    </source>
</reference>
<sequence>MMLSVAKTLALVKRAQEKERLAEAKHKKSHRDVQRLRCKAKERPTPPPDHLFALPPELRLQIYAETFRKDFIDARPRGTSRDSRRKFILRVISLLRVCGQVRREALDVFTECLKEEIIGCRAFARSPKKHWDGSLCATRCQYYGRKGRDLLWHVSYLQELQGAVKGGEVFYQFAARTSYRNRLRQEVLEKGKRSLVIPVYVAAGQSEQVMDIDQAVVRPMMPPMKIVRAQRRHAATEKRQLRRQGSPSSSQPDARGEKSQGGDIPTSNDAHEVGSASKQAIRRSKRKVLQALDRSTDCVEIARLELELADIYRVG</sequence>
<name>A0A1V8SDN1_9PEZI</name>
<feature type="compositionally biased region" description="Polar residues" evidence="1">
    <location>
        <begin position="243"/>
        <end position="252"/>
    </location>
</feature>
<dbReference type="InParanoid" id="A0A1V8SDN1"/>
<dbReference type="EMBL" id="NAJO01000056">
    <property type="protein sequence ID" value="OQN97255.1"/>
    <property type="molecule type" value="Genomic_DNA"/>
</dbReference>
<feature type="region of interest" description="Disordered" evidence="1">
    <location>
        <begin position="21"/>
        <end position="44"/>
    </location>
</feature>
<dbReference type="Proteomes" id="UP000192596">
    <property type="component" value="Unassembled WGS sequence"/>
</dbReference>
<accession>A0A1V8SDN1</accession>
<organism evidence="2 3">
    <name type="scientific">Cryoendolithus antarcticus</name>
    <dbReference type="NCBI Taxonomy" id="1507870"/>
    <lineage>
        <taxon>Eukaryota</taxon>
        <taxon>Fungi</taxon>
        <taxon>Dikarya</taxon>
        <taxon>Ascomycota</taxon>
        <taxon>Pezizomycotina</taxon>
        <taxon>Dothideomycetes</taxon>
        <taxon>Dothideomycetidae</taxon>
        <taxon>Cladosporiales</taxon>
        <taxon>Cladosporiaceae</taxon>
        <taxon>Cryoendolithus</taxon>
    </lineage>
</organism>
<comment type="caution">
    <text evidence="2">The sequence shown here is derived from an EMBL/GenBank/DDBJ whole genome shotgun (WGS) entry which is preliminary data.</text>
</comment>
<evidence type="ECO:0000313" key="2">
    <source>
        <dbReference type="EMBL" id="OQN97255.1"/>
    </source>
</evidence>
<keyword evidence="3" id="KW-1185">Reference proteome</keyword>
<dbReference type="AlphaFoldDB" id="A0A1V8SDN1"/>
<protein>
    <submittedName>
        <fullName evidence="2">Uncharacterized protein</fullName>
    </submittedName>
</protein>